<evidence type="ECO:0000259" key="15">
    <source>
        <dbReference type="Pfam" id="PF23192"/>
    </source>
</evidence>
<dbReference type="InterPro" id="IPR013784">
    <property type="entry name" value="Carb-bd-like_fold"/>
</dbReference>
<keyword evidence="7" id="KW-0325">Glycoprotein</keyword>
<dbReference type="GO" id="GO:0005789">
    <property type="term" value="C:endoplasmic reticulum membrane"/>
    <property type="evidence" value="ECO:0007669"/>
    <property type="project" value="UniProtKB-SubCell"/>
</dbReference>
<evidence type="ECO:0000256" key="3">
    <source>
        <dbReference type="ARBA" id="ARBA00022729"/>
    </source>
</evidence>
<feature type="domain" description="NOMO eighth prealbumin-like" evidence="18">
    <location>
        <begin position="728"/>
        <end position="783"/>
    </location>
</feature>
<evidence type="ECO:0000256" key="4">
    <source>
        <dbReference type="ARBA" id="ARBA00022824"/>
    </source>
</evidence>
<evidence type="ECO:0000256" key="5">
    <source>
        <dbReference type="ARBA" id="ARBA00022989"/>
    </source>
</evidence>
<evidence type="ECO:0000259" key="11">
    <source>
        <dbReference type="Pfam" id="PF22898"/>
    </source>
</evidence>
<evidence type="ECO:0000313" key="19">
    <source>
        <dbReference type="EMBL" id="KAJ8413591.1"/>
    </source>
</evidence>
<dbReference type="Pfam" id="PF13620">
    <property type="entry name" value="CarboxypepD_reg"/>
    <property type="match status" value="1"/>
</dbReference>
<feature type="region of interest" description="Disordered" evidence="9">
    <location>
        <begin position="706"/>
        <end position="726"/>
    </location>
</feature>
<dbReference type="Pfam" id="PF23141">
    <property type="entry name" value="Ig_NOMO"/>
    <property type="match status" value="1"/>
</dbReference>
<evidence type="ECO:0000259" key="14">
    <source>
        <dbReference type="Pfam" id="PF23141"/>
    </source>
</evidence>
<reference evidence="19" key="1">
    <citation type="journal article" date="2023" name="Science">
        <title>Genome structures resolve the early diversification of teleost fishes.</title>
        <authorList>
            <person name="Parey E."/>
            <person name="Louis A."/>
            <person name="Montfort J."/>
            <person name="Bouchez O."/>
            <person name="Roques C."/>
            <person name="Iampietro C."/>
            <person name="Lluch J."/>
            <person name="Castinel A."/>
            <person name="Donnadieu C."/>
            <person name="Desvignes T."/>
            <person name="Floi Bucao C."/>
            <person name="Jouanno E."/>
            <person name="Wen M."/>
            <person name="Mejri S."/>
            <person name="Dirks R."/>
            <person name="Jansen H."/>
            <person name="Henkel C."/>
            <person name="Chen W.J."/>
            <person name="Zahm M."/>
            <person name="Cabau C."/>
            <person name="Klopp C."/>
            <person name="Thompson A.W."/>
            <person name="Robinson-Rechavi M."/>
            <person name="Braasch I."/>
            <person name="Lecointre G."/>
            <person name="Bobe J."/>
            <person name="Postlethwait J.H."/>
            <person name="Berthelot C."/>
            <person name="Roest Crollius H."/>
            <person name="Guiguen Y."/>
        </authorList>
    </citation>
    <scope>NUCLEOTIDE SEQUENCE</scope>
    <source>
        <strain evidence="19">NC1722</strain>
    </source>
</reference>
<evidence type="ECO:0000256" key="2">
    <source>
        <dbReference type="ARBA" id="ARBA00022692"/>
    </source>
</evidence>
<gene>
    <name evidence="19" type="ORF">AAFF_G00080980</name>
</gene>
<evidence type="ECO:0000256" key="7">
    <source>
        <dbReference type="ARBA" id="ARBA00023180"/>
    </source>
</evidence>
<dbReference type="InterPro" id="IPR055074">
    <property type="entry name" value="NOMO1-3_2nd"/>
</dbReference>
<dbReference type="Pfam" id="PF22904">
    <property type="entry name" value="NOMO1-like_2nd"/>
    <property type="match status" value="2"/>
</dbReference>
<feature type="domain" description="NOMO fifth transthyretin-like" evidence="17">
    <location>
        <begin position="396"/>
        <end position="486"/>
    </location>
</feature>
<keyword evidence="6" id="KW-0472">Membrane</keyword>
<dbReference type="Gene3D" id="2.60.40.1120">
    <property type="entry name" value="Carboxypeptidase-like, regulatory domain"/>
    <property type="match status" value="1"/>
</dbReference>
<evidence type="ECO:0000259" key="12">
    <source>
        <dbReference type="Pfam" id="PF22902"/>
    </source>
</evidence>
<dbReference type="InterPro" id="IPR056189">
    <property type="entry name" value="NOMO_3rd"/>
</dbReference>
<evidence type="ECO:0000313" key="20">
    <source>
        <dbReference type="Proteomes" id="UP001221898"/>
    </source>
</evidence>
<feature type="chain" id="PRO_5042017404" description="Nodal modulator 1" evidence="10">
    <location>
        <begin position="21"/>
        <end position="1207"/>
    </location>
</feature>
<evidence type="ECO:0000259" key="13">
    <source>
        <dbReference type="Pfam" id="PF22904"/>
    </source>
</evidence>
<dbReference type="PANTHER" id="PTHR23303:SF14">
    <property type="entry name" value="BOS COMPLEX SUBUNIT NOMO1-RELATED"/>
    <property type="match status" value="1"/>
</dbReference>
<dbReference type="InterPro" id="IPR055073">
    <property type="entry name" value="NOMO1-like_9th"/>
</dbReference>
<proteinExistence type="predicted"/>
<comment type="subcellular location">
    <subcellularLocation>
        <location evidence="1">Endoplasmic reticulum membrane</location>
        <topology evidence="1">Single-pass type I membrane protein</topology>
    </subcellularLocation>
</comment>
<feature type="domain" description="NOMO second beta-sandwich" evidence="13">
    <location>
        <begin position="114"/>
        <end position="202"/>
    </location>
</feature>
<keyword evidence="4" id="KW-0256">Endoplasmic reticulum</keyword>
<dbReference type="Proteomes" id="UP001221898">
    <property type="component" value="Unassembled WGS sequence"/>
</dbReference>
<evidence type="ECO:0000256" key="1">
    <source>
        <dbReference type="ARBA" id="ARBA00004115"/>
    </source>
</evidence>
<keyword evidence="20" id="KW-1185">Reference proteome</keyword>
<evidence type="ECO:0008006" key="21">
    <source>
        <dbReference type="Google" id="ProtNLM"/>
    </source>
</evidence>
<dbReference type="GO" id="GO:0160063">
    <property type="term" value="P:multi-pass transmembrane protein insertion into ER membrane"/>
    <property type="evidence" value="ECO:0007669"/>
    <property type="project" value="UniProtKB-ARBA"/>
</dbReference>
<evidence type="ECO:0000256" key="6">
    <source>
        <dbReference type="ARBA" id="ARBA00023136"/>
    </source>
</evidence>
<feature type="signal peptide" evidence="10">
    <location>
        <begin position="1"/>
        <end position="20"/>
    </location>
</feature>
<protein>
    <recommendedName>
        <fullName evidence="21">Nodal modulator 1</fullName>
    </recommendedName>
</protein>
<feature type="domain" description="NOMO C-terminal transthyretin-like" evidence="15">
    <location>
        <begin position="1039"/>
        <end position="1132"/>
    </location>
</feature>
<name>A0AAD7WXT9_9TELE</name>
<comment type="caution">
    <text evidence="19">The sequence shown here is derived from an EMBL/GenBank/DDBJ whole genome shotgun (WGS) entry which is preliminary data.</text>
</comment>
<evidence type="ECO:0000256" key="10">
    <source>
        <dbReference type="SAM" id="SignalP"/>
    </source>
</evidence>
<dbReference type="InterPro" id="IPR056187">
    <property type="entry name" value="NOMO_8th"/>
</dbReference>
<organism evidence="19 20">
    <name type="scientific">Aldrovandia affinis</name>
    <dbReference type="NCBI Taxonomy" id="143900"/>
    <lineage>
        <taxon>Eukaryota</taxon>
        <taxon>Metazoa</taxon>
        <taxon>Chordata</taxon>
        <taxon>Craniata</taxon>
        <taxon>Vertebrata</taxon>
        <taxon>Euteleostomi</taxon>
        <taxon>Actinopterygii</taxon>
        <taxon>Neopterygii</taxon>
        <taxon>Teleostei</taxon>
        <taxon>Notacanthiformes</taxon>
        <taxon>Halosauridae</taxon>
        <taxon>Aldrovandia</taxon>
    </lineage>
</organism>
<dbReference type="InterPro" id="IPR055075">
    <property type="entry name" value="NOMO-like_N"/>
</dbReference>
<dbReference type="AlphaFoldDB" id="A0AAD7WXT9"/>
<evidence type="ECO:0000256" key="8">
    <source>
        <dbReference type="ARBA" id="ARBA00056484"/>
    </source>
</evidence>
<dbReference type="Pfam" id="PF23660">
    <property type="entry name" value="NOMO_8th"/>
    <property type="match status" value="1"/>
</dbReference>
<dbReference type="Pfam" id="PF23192">
    <property type="entry name" value="NOMO_12th"/>
    <property type="match status" value="1"/>
</dbReference>
<dbReference type="FunFam" id="2.60.40.1120:FF:000001">
    <property type="entry name" value="Nodal modulator 1"/>
    <property type="match status" value="1"/>
</dbReference>
<dbReference type="GO" id="GO:0030246">
    <property type="term" value="F:carbohydrate binding"/>
    <property type="evidence" value="ECO:0007669"/>
    <property type="project" value="InterPro"/>
</dbReference>
<keyword evidence="5" id="KW-1133">Transmembrane helix</keyword>
<dbReference type="InterPro" id="IPR056191">
    <property type="entry name" value="NOMO_12th"/>
</dbReference>
<dbReference type="PANTHER" id="PTHR23303">
    <property type="entry name" value="CARBOXYPEPTIDASE REGULATORY REGION-CONTAINING"/>
    <property type="match status" value="1"/>
</dbReference>
<evidence type="ECO:0000256" key="9">
    <source>
        <dbReference type="SAM" id="MobiDB-lite"/>
    </source>
</evidence>
<feature type="domain" description="NOMO third transthyretin-like" evidence="16">
    <location>
        <begin position="214"/>
        <end position="311"/>
    </location>
</feature>
<feature type="domain" description="NOMO-like N-terminal beta-sandwich" evidence="11">
    <location>
        <begin position="28"/>
        <end position="112"/>
    </location>
</feature>
<evidence type="ECO:0000259" key="16">
    <source>
        <dbReference type="Pfam" id="PF23193"/>
    </source>
</evidence>
<sequence length="1207" mass="132484">MIVLLVFLGVLASQLTALKADDIVVGCGGFVKSEVEINYSLIEIKLYTKQGSLKYQTDCAPINGYFMIPLYDKGDFILKIEPPLGWSFEPTSVDLRVDGVNDICTKGEDINFVFTGFSVLGAVLSKGQLLGPSGVEVGLRKTGAETNLQTVLTQPGGKYTFFKVLPGIYDITATHSSWALEQSTTTVHVSNANAPAAASLVVGGYDVSGEVRSDGEPMKEVTFLLFSAMVRQEDITGCNMTPVEGSLSEESLTYLCSVLSREDGTFTFPSLASGDYTVVPFYRGERITFDVAPSRMEFRVSHNSLKLEPIFRVMGFSVTGRVLNSPDGEGVPDATVTLNNQIKVLTKEDGSFRLENMTAGTYTIRTNKELMFFEPITVKIAPNTPQLPDIITAGFSVCGQISITRLPESMKQQGRYRVTLATRGQDKAASRTTDSDLQGAFCFQARPGDYSIQVSLPEAEVKAGLALQPQSLDVSLVDQPLSNLHFTQFMASVSGKVTCLVACGDLTVTLQSVNRQGERRTVQLVEKGESLAFSFDDVLPGKYKVSISHEEWCWKQKSVEVEVVDTDVLAVEFRQTGYMLRCSLSHAITLEFFQDDSIPENVGIYNLSKGVNRFCLSKPGVYKITPRSCHQFEQDYYTYDTSAPSILTLTAVRHHMTGLITTDKILDVTVTIKSSIESEPALVLGPLRSQEEQRQEQQLQEIELRRQERERRGEEEGKESPPVQEKADDLIGPFHYEFSYWARAGEKVTVTPSSKELLFYPPEVEATITGEGCPGRLVDIAGRAGLFLEGQVSPELEGVAISISERGAATPLITVATNEKGAYSVGPLHSDLQYDVSASKEGFVLTPVEGTQGDFKAFALAGVTFEIKAEDGQPLSGVLLSLSGGQFRSNLLTQETGLLTFNNLSPGQYYFKPMMKEFRFEPASQMIEVEEGQTLNIGIAGFKTAYSCYGAVLSLSGDAEQGVSVEAVGQGDCSLYSEDTVTDEEGRFRLRGLLPGCKYLIQLRAEGNDHIERALPQHRSVEVGSSDIEGVNIIAFRQINQFDLSGNVITSPENLPTLWVKLYKSDNLDNPINTVSLGQSLFFHFTPLLRDGLSYVLMLDSTLSRSQYDFSLPQVSFTATGYHKHVTLTFNPTRKVPDQDVAQGSYIALPLTLLLLLAAYNHEKVIPLLLQLVSRLQGVRGLAQAGGDLTALDDPKRQAKRQKTRRI</sequence>
<feature type="domain" description="NOMO seventh transthyretin-like" evidence="14">
    <location>
        <begin position="580"/>
        <end position="653"/>
    </location>
</feature>
<keyword evidence="3 10" id="KW-0732">Signal</keyword>
<evidence type="ECO:0000259" key="17">
    <source>
        <dbReference type="Pfam" id="PF23194"/>
    </source>
</evidence>
<evidence type="ECO:0000259" key="18">
    <source>
        <dbReference type="Pfam" id="PF23660"/>
    </source>
</evidence>
<comment type="function">
    <text evidence="8">Component of the multi-pass translocon (MPT) complex that mediates insertion of multi-pass membrane proteins into the lipid bilayer of membranes. The MPT complex takes over after the SEC61 complex: following membrane insertion of the first few transmembrane segments of proteins by the SEC61 complex, the MPT complex occludes the lateral gate of the SEC61 complex to promote insertion of subsequent transmembrane regions.</text>
</comment>
<feature type="domain" description="NOMO second beta-sandwich" evidence="13">
    <location>
        <begin position="493"/>
        <end position="567"/>
    </location>
</feature>
<dbReference type="EMBL" id="JAINUG010000015">
    <property type="protein sequence ID" value="KAJ8413591.1"/>
    <property type="molecule type" value="Genomic_DNA"/>
</dbReference>
<dbReference type="Pfam" id="PF22898">
    <property type="entry name" value="NOMO1-like_1st"/>
    <property type="match status" value="1"/>
</dbReference>
<keyword evidence="2" id="KW-0812">Transmembrane</keyword>
<dbReference type="GO" id="GO:0043022">
    <property type="term" value="F:ribosome binding"/>
    <property type="evidence" value="ECO:0007669"/>
    <property type="project" value="UniProtKB-ARBA"/>
</dbReference>
<dbReference type="SUPFAM" id="SSF49452">
    <property type="entry name" value="Starch-binding domain-like"/>
    <property type="match status" value="4"/>
</dbReference>
<dbReference type="GO" id="GO:0160064">
    <property type="term" value="C:multi-pass translocon complex"/>
    <property type="evidence" value="ECO:0007669"/>
    <property type="project" value="UniProtKB-ARBA"/>
</dbReference>
<feature type="domain" description="NOMO-like ninth beta-sandwich" evidence="12">
    <location>
        <begin position="784"/>
        <end position="858"/>
    </location>
</feature>
<accession>A0AAD7WXT9</accession>
<dbReference type="InterPro" id="IPR056319">
    <property type="entry name" value="NOMO_7th"/>
</dbReference>
<dbReference type="InterPro" id="IPR056190">
    <property type="entry name" value="NOMO_5th"/>
</dbReference>
<dbReference type="Pfam" id="PF22902">
    <property type="entry name" value="NOMO1-like_9th"/>
    <property type="match status" value="1"/>
</dbReference>
<dbReference type="Pfam" id="PF23194">
    <property type="entry name" value="NOMO_5th"/>
    <property type="match status" value="1"/>
</dbReference>
<dbReference type="InterPro" id="IPR051417">
    <property type="entry name" value="SDr/BOS_complex"/>
</dbReference>
<dbReference type="Pfam" id="PF23193">
    <property type="entry name" value="NOMO_3rd"/>
    <property type="match status" value="1"/>
</dbReference>